<evidence type="ECO:0000256" key="2">
    <source>
        <dbReference type="PIRSR" id="PIRSR006615-1"/>
    </source>
</evidence>
<feature type="binding site" evidence="2">
    <location>
        <position position="271"/>
    </location>
    <ligand>
        <name>Zn(2+)</name>
        <dbReference type="ChEBI" id="CHEBI:29105"/>
        <note>catalytic</note>
    </ligand>
</feature>
<keyword evidence="1" id="KW-0645">Protease</keyword>
<dbReference type="PROSITE" id="PS52034">
    <property type="entry name" value="PEPTIDASE_M32"/>
    <property type="match status" value="1"/>
</dbReference>
<dbReference type="CDD" id="cd06460">
    <property type="entry name" value="M32_Taq"/>
    <property type="match status" value="1"/>
</dbReference>
<evidence type="ECO:0000256" key="1">
    <source>
        <dbReference type="PIRNR" id="PIRNR006615"/>
    </source>
</evidence>
<comment type="function">
    <text evidence="1">Broad specificity carboxypetidase that releases amino acids sequentially from the C-terminus, including neutral, aromatic, polar and basic residues.</text>
</comment>
<dbReference type="AlphaFoldDB" id="A0A6J4V243"/>
<organism evidence="4">
    <name type="scientific">uncultured Thermomicrobiales bacterium</name>
    <dbReference type="NCBI Taxonomy" id="1645740"/>
    <lineage>
        <taxon>Bacteria</taxon>
        <taxon>Pseudomonadati</taxon>
        <taxon>Thermomicrobiota</taxon>
        <taxon>Thermomicrobia</taxon>
        <taxon>Thermomicrobiales</taxon>
        <taxon>environmental samples</taxon>
    </lineage>
</organism>
<proteinExistence type="inferred from homology"/>
<keyword evidence="1" id="KW-0482">Metalloprotease</keyword>
<dbReference type="SUPFAM" id="SSF55486">
    <property type="entry name" value="Metalloproteases ('zincins'), catalytic domain"/>
    <property type="match status" value="1"/>
</dbReference>
<comment type="cofactor">
    <cofactor evidence="2">
        <name>Zn(2+)</name>
        <dbReference type="ChEBI" id="CHEBI:29105"/>
    </cofactor>
    <text evidence="2">Binds 1 zinc ion per subunit.</text>
</comment>
<dbReference type="PIRSF" id="PIRSF006615">
    <property type="entry name" value="Zn_crbxpep_Taq"/>
    <property type="match status" value="1"/>
</dbReference>
<accession>A0A6J4V243</accession>
<dbReference type="Gene3D" id="1.10.1370.30">
    <property type="match status" value="1"/>
</dbReference>
<name>A0A6J4V243_9BACT</name>
<dbReference type="EC" id="3.4.17.19" evidence="1"/>
<keyword evidence="1 4" id="KW-0378">Hydrolase</keyword>
<sequence length="508" mass="57175">MSEHPDLGKLKERLGEISDLRGAQSLLGWDQRTIMPQKGAGVRASRIATLGKISHDLFVADETGQLLDSLTELEQSLPFDSDDASLIRVTRRDYEKAKVIPTELTVAFSLAESAGYQAWVEARATSDYTILLPHLERIVELHRQAIALHRAANEEVEDDYDILLDDYEPGLKASEVSRVFDLLKNATIPLVEHIRAKPDAVDDSLVHGDFPVETQRSLVTTLARRLGYTDDAWRLDTTQHPFASSMSTQDIRITTRYYPDFLNPALFGTMHEFGHGLYEHGVSPELERTPLCRGASMAFHESQSRMWENLIGRGRPFWDYGLPELKRAFPDHFAGADEDAIYRAVNKFGPSLIRVEADELTYNLHIIIRFELERDIFSGTVPLADLPAAWNAKVQEYLGIDVPDDAQGVLQDVHWGSGAFGYFPTYALGNVVAAQLWERIARDLPDLDGDVSRGDFGPLRDWLGENIHRHGRKFGPNQLLERVVGVDRFDPQPLVRYLTTKVEGLYGA</sequence>
<dbReference type="EMBL" id="CADCWJ010000416">
    <property type="protein sequence ID" value="CAA9564725.1"/>
    <property type="molecule type" value="Genomic_DNA"/>
</dbReference>
<dbReference type="Pfam" id="PF02074">
    <property type="entry name" value="Peptidase_M32"/>
    <property type="match status" value="1"/>
</dbReference>
<keyword evidence="1 2" id="KW-0479">Metal-binding</keyword>
<comment type="catalytic activity">
    <reaction evidence="1">
        <text>Release of a C-terminal amino acid with broad specificity, except for -Pro.</text>
        <dbReference type="EC" id="3.4.17.19"/>
    </reaction>
</comment>
<dbReference type="PANTHER" id="PTHR34217">
    <property type="entry name" value="METAL-DEPENDENT CARBOXYPEPTIDASE"/>
    <property type="match status" value="1"/>
</dbReference>
<feature type="active site" description="Proton donor/acceptor" evidence="3">
    <location>
        <position position="272"/>
    </location>
</feature>
<dbReference type="GO" id="GO:0004181">
    <property type="term" value="F:metallocarboxypeptidase activity"/>
    <property type="evidence" value="ECO:0007669"/>
    <property type="project" value="UniProtKB-UniRule"/>
</dbReference>
<keyword evidence="1 4" id="KW-0121">Carboxypeptidase</keyword>
<dbReference type="PRINTS" id="PR00998">
    <property type="entry name" value="CRBOXYPTASET"/>
</dbReference>
<keyword evidence="2" id="KW-0862">Zinc</keyword>
<dbReference type="GO" id="GO:0046872">
    <property type="term" value="F:metal ion binding"/>
    <property type="evidence" value="ECO:0007669"/>
    <property type="project" value="UniProtKB-KW"/>
</dbReference>
<protein>
    <recommendedName>
        <fullName evidence="1">Metal-dependent carboxypeptidase</fullName>
        <ecNumber evidence="1">3.4.17.19</ecNumber>
    </recommendedName>
</protein>
<feature type="binding site" evidence="2">
    <location>
        <position position="275"/>
    </location>
    <ligand>
        <name>Zn(2+)</name>
        <dbReference type="ChEBI" id="CHEBI:29105"/>
        <note>catalytic</note>
    </ligand>
</feature>
<gene>
    <name evidence="4" type="ORF">AVDCRST_MAG87-1855</name>
</gene>
<dbReference type="InterPro" id="IPR001333">
    <property type="entry name" value="Peptidase_M32_Taq"/>
</dbReference>
<dbReference type="GO" id="GO:0006508">
    <property type="term" value="P:proteolysis"/>
    <property type="evidence" value="ECO:0007669"/>
    <property type="project" value="UniProtKB-UniRule"/>
</dbReference>
<reference evidence="4" key="1">
    <citation type="submission" date="2020-02" db="EMBL/GenBank/DDBJ databases">
        <authorList>
            <person name="Meier V. D."/>
        </authorList>
    </citation>
    <scope>NUCLEOTIDE SEQUENCE</scope>
    <source>
        <strain evidence="4">AVDCRST_MAG87</strain>
    </source>
</reference>
<comment type="similarity">
    <text evidence="1">Belongs to the peptidase M32 family.</text>
</comment>
<feature type="binding site" evidence="2">
    <location>
        <position position="301"/>
    </location>
    <ligand>
        <name>Zn(2+)</name>
        <dbReference type="ChEBI" id="CHEBI:29105"/>
        <note>catalytic</note>
    </ligand>
</feature>
<dbReference type="PANTHER" id="PTHR34217:SF1">
    <property type="entry name" value="CARBOXYPEPTIDASE 1"/>
    <property type="match status" value="1"/>
</dbReference>
<evidence type="ECO:0000256" key="3">
    <source>
        <dbReference type="PIRSR" id="PIRSR006615-2"/>
    </source>
</evidence>
<evidence type="ECO:0000313" key="4">
    <source>
        <dbReference type="EMBL" id="CAA9564725.1"/>
    </source>
</evidence>